<dbReference type="RefSeq" id="WP_263412838.1">
    <property type="nucleotide sequence ID" value="NZ_BAABBH010000001.1"/>
</dbReference>
<keyword evidence="3" id="KW-1185">Reference proteome</keyword>
<organism evidence="2 3">
    <name type="scientific">Terriglobus aquaticus</name>
    <dbReference type="NCBI Taxonomy" id="940139"/>
    <lineage>
        <taxon>Bacteria</taxon>
        <taxon>Pseudomonadati</taxon>
        <taxon>Acidobacteriota</taxon>
        <taxon>Terriglobia</taxon>
        <taxon>Terriglobales</taxon>
        <taxon>Acidobacteriaceae</taxon>
        <taxon>Terriglobus</taxon>
    </lineage>
</organism>
<dbReference type="InterPro" id="IPR018712">
    <property type="entry name" value="Tle1-like_cat"/>
</dbReference>
<evidence type="ECO:0000313" key="3">
    <source>
        <dbReference type="Proteomes" id="UP001634747"/>
    </source>
</evidence>
<dbReference type="EMBL" id="JBJYXY010000001">
    <property type="protein sequence ID" value="MFN2975642.1"/>
    <property type="molecule type" value="Genomic_DNA"/>
</dbReference>
<reference evidence="2 3" key="1">
    <citation type="submission" date="2024-12" db="EMBL/GenBank/DDBJ databases">
        <authorList>
            <person name="Lee Y."/>
        </authorList>
    </citation>
    <scope>NUCLEOTIDE SEQUENCE [LARGE SCALE GENOMIC DNA]</scope>
    <source>
        <strain evidence="2 3">03SUJ4</strain>
    </source>
</reference>
<dbReference type="InterPro" id="IPR029058">
    <property type="entry name" value="AB_hydrolase_fold"/>
</dbReference>
<proteinExistence type="predicted"/>
<dbReference type="Proteomes" id="UP001634747">
    <property type="component" value="Unassembled WGS sequence"/>
</dbReference>
<gene>
    <name evidence="2" type="ORF">ACK2TP_07690</name>
</gene>
<comment type="caution">
    <text evidence="2">The sequence shown here is derived from an EMBL/GenBank/DDBJ whole genome shotgun (WGS) entry which is preliminary data.</text>
</comment>
<accession>A0ABW9KIL8</accession>
<feature type="domain" description="T6SS Phospholipase effector Tle1-like catalytic" evidence="1">
    <location>
        <begin position="3"/>
        <end position="260"/>
    </location>
</feature>
<dbReference type="SUPFAM" id="SSF53474">
    <property type="entry name" value="alpha/beta-Hydrolases"/>
    <property type="match status" value="1"/>
</dbReference>
<dbReference type="Pfam" id="PF09994">
    <property type="entry name" value="T6SS_Tle1-like_cat"/>
    <property type="match status" value="1"/>
</dbReference>
<name>A0ABW9KIL8_9BACT</name>
<protein>
    <submittedName>
        <fullName evidence="2">DUF2235 domain-containing protein</fullName>
    </submittedName>
</protein>
<evidence type="ECO:0000259" key="1">
    <source>
        <dbReference type="Pfam" id="PF09994"/>
    </source>
</evidence>
<dbReference type="PANTHER" id="PTHR33840">
    <property type="match status" value="1"/>
</dbReference>
<dbReference type="PANTHER" id="PTHR33840:SF1">
    <property type="entry name" value="TLE1 PHOSPHOLIPASE DOMAIN-CONTAINING PROTEIN"/>
    <property type="match status" value="1"/>
</dbReference>
<sequence length="349" mass="38645">MSKRIIFCADGTWNTSHGPSLMTADTNVRRFYLSLTEDASQLRYYDSGVGTNGNLAEHLFGGALGEGLFQKVQDGYAFLSNVWDPGDSIYLFGFSRGAYVARSLAGMIAHFGVPTRSFDNQTVPRVFAAYRTRDTAQRALLKEQLQSAYGLQDAEIRMVGVWDTVGALGIPGHLFGTFDALKYGFLDTTLSPCVRSAFHAASIDERRAAFQPTLWTNPDGSPRENDGQVTQIWFPGVHTDVGGGEKEPQLANITLRWMIDKAEECGLTFDEALVQQCYAPMPFQPLGPMHDAWSLIPWGLPVHRTVPACAALSNTTLLRYQRLPSYRPPSLNLPLDRYPTVQVIPESEL</sequence>
<evidence type="ECO:0000313" key="2">
    <source>
        <dbReference type="EMBL" id="MFN2975642.1"/>
    </source>
</evidence>